<evidence type="ECO:0000256" key="3">
    <source>
        <dbReference type="ARBA" id="ARBA00023004"/>
    </source>
</evidence>
<dbReference type="EMBL" id="MLJW01000024">
    <property type="protein sequence ID" value="OIR10059.1"/>
    <property type="molecule type" value="Genomic_DNA"/>
</dbReference>
<evidence type="ECO:0000256" key="2">
    <source>
        <dbReference type="ARBA" id="ARBA00022723"/>
    </source>
</evidence>
<name>A0A1J5SQ08_9ZZZZ</name>
<evidence type="ECO:0000256" key="4">
    <source>
        <dbReference type="ARBA" id="ARBA00023014"/>
    </source>
</evidence>
<sequence length="117" mass="12427">MTPLLRIPITHLERHFCQGQERWTGLAELPGLGVRAVLLLPDGDGGGGGGGWLAVRNRCPHHGVPLTKGRLDAAAGTLECPSHGWLLPLTGPDLAALPAERTECGFALLAGEKRLLW</sequence>
<dbReference type="GO" id="GO:0051537">
    <property type="term" value="F:2 iron, 2 sulfur cluster binding"/>
    <property type="evidence" value="ECO:0007669"/>
    <property type="project" value="UniProtKB-KW"/>
</dbReference>
<organism evidence="6">
    <name type="scientific">mine drainage metagenome</name>
    <dbReference type="NCBI Taxonomy" id="410659"/>
    <lineage>
        <taxon>unclassified sequences</taxon>
        <taxon>metagenomes</taxon>
        <taxon>ecological metagenomes</taxon>
    </lineage>
</organism>
<keyword evidence="2" id="KW-0479">Metal-binding</keyword>
<keyword evidence="3" id="KW-0408">Iron</keyword>
<gene>
    <name evidence="6" type="ORF">GALL_79870</name>
</gene>
<evidence type="ECO:0000313" key="6">
    <source>
        <dbReference type="EMBL" id="OIR10059.1"/>
    </source>
</evidence>
<dbReference type="AlphaFoldDB" id="A0A1J5SQ08"/>
<keyword evidence="1" id="KW-0001">2Fe-2S</keyword>
<protein>
    <submittedName>
        <fullName evidence="6">Rieske [2Fe-2S] domain protein</fullName>
    </submittedName>
</protein>
<dbReference type="SUPFAM" id="SSF50022">
    <property type="entry name" value="ISP domain"/>
    <property type="match status" value="1"/>
</dbReference>
<comment type="caution">
    <text evidence="6">The sequence shown here is derived from an EMBL/GenBank/DDBJ whole genome shotgun (WGS) entry which is preliminary data.</text>
</comment>
<keyword evidence="4" id="KW-0411">Iron-sulfur</keyword>
<dbReference type="InterPro" id="IPR017941">
    <property type="entry name" value="Rieske_2Fe-2S"/>
</dbReference>
<evidence type="ECO:0000259" key="5">
    <source>
        <dbReference type="PROSITE" id="PS51296"/>
    </source>
</evidence>
<proteinExistence type="predicted"/>
<accession>A0A1J5SQ08</accession>
<evidence type="ECO:0000256" key="1">
    <source>
        <dbReference type="ARBA" id="ARBA00022714"/>
    </source>
</evidence>
<dbReference type="PROSITE" id="PS51296">
    <property type="entry name" value="RIESKE"/>
    <property type="match status" value="1"/>
</dbReference>
<feature type="domain" description="Rieske" evidence="5">
    <location>
        <begin position="21"/>
        <end position="103"/>
    </location>
</feature>
<dbReference type="InterPro" id="IPR036922">
    <property type="entry name" value="Rieske_2Fe-2S_sf"/>
</dbReference>
<dbReference type="Gene3D" id="2.102.10.10">
    <property type="entry name" value="Rieske [2Fe-2S] iron-sulphur domain"/>
    <property type="match status" value="1"/>
</dbReference>
<reference evidence="6" key="1">
    <citation type="submission" date="2016-10" db="EMBL/GenBank/DDBJ databases">
        <title>Sequence of Gallionella enrichment culture.</title>
        <authorList>
            <person name="Poehlein A."/>
            <person name="Muehling M."/>
            <person name="Daniel R."/>
        </authorList>
    </citation>
    <scope>NUCLEOTIDE SEQUENCE</scope>
</reference>
<dbReference type="Pfam" id="PF00355">
    <property type="entry name" value="Rieske"/>
    <property type="match status" value="1"/>
</dbReference>
<dbReference type="GO" id="GO:0046872">
    <property type="term" value="F:metal ion binding"/>
    <property type="evidence" value="ECO:0007669"/>
    <property type="project" value="UniProtKB-KW"/>
</dbReference>